<dbReference type="EMBL" id="JACGXA010000001">
    <property type="protein sequence ID" value="MBA8804807.1"/>
    <property type="molecule type" value="Genomic_DNA"/>
</dbReference>
<organism evidence="2 3">
    <name type="scientific">Nocardioides ginsengisegetis</name>
    <dbReference type="NCBI Taxonomy" id="661491"/>
    <lineage>
        <taxon>Bacteria</taxon>
        <taxon>Bacillati</taxon>
        <taxon>Actinomycetota</taxon>
        <taxon>Actinomycetes</taxon>
        <taxon>Propionibacteriales</taxon>
        <taxon>Nocardioidaceae</taxon>
        <taxon>Nocardioides</taxon>
    </lineage>
</organism>
<dbReference type="Proteomes" id="UP000580910">
    <property type="component" value="Unassembled WGS sequence"/>
</dbReference>
<keyword evidence="3" id="KW-1185">Reference proteome</keyword>
<dbReference type="AlphaFoldDB" id="A0A7W3PAT1"/>
<evidence type="ECO:0000256" key="1">
    <source>
        <dbReference type="SAM" id="MobiDB-lite"/>
    </source>
</evidence>
<feature type="region of interest" description="Disordered" evidence="1">
    <location>
        <begin position="1"/>
        <end position="59"/>
    </location>
</feature>
<sequence length="59" mass="6338">MTDGPAEDELAEELAAADEPQAEEYEPDADVHSDETGTAYDVTGEAETTPHDDEPEDES</sequence>
<evidence type="ECO:0000313" key="3">
    <source>
        <dbReference type="Proteomes" id="UP000580910"/>
    </source>
</evidence>
<proteinExistence type="predicted"/>
<accession>A0A7W3PAT1</accession>
<evidence type="ECO:0000313" key="2">
    <source>
        <dbReference type="EMBL" id="MBA8804807.1"/>
    </source>
</evidence>
<name>A0A7W3PAT1_9ACTN</name>
<feature type="compositionally biased region" description="Acidic residues" evidence="1">
    <location>
        <begin position="1"/>
        <end position="28"/>
    </location>
</feature>
<protein>
    <submittedName>
        <fullName evidence="2">Uncharacterized protein</fullName>
    </submittedName>
</protein>
<dbReference type="RefSeq" id="WP_125038378.1">
    <property type="nucleotide sequence ID" value="NZ_JACGXA010000001.1"/>
</dbReference>
<comment type="caution">
    <text evidence="2">The sequence shown here is derived from an EMBL/GenBank/DDBJ whole genome shotgun (WGS) entry which is preliminary data.</text>
</comment>
<reference evidence="2 3" key="1">
    <citation type="submission" date="2020-07" db="EMBL/GenBank/DDBJ databases">
        <title>Sequencing the genomes of 1000 actinobacteria strains.</title>
        <authorList>
            <person name="Klenk H.-P."/>
        </authorList>
    </citation>
    <scope>NUCLEOTIDE SEQUENCE [LARGE SCALE GENOMIC DNA]</scope>
    <source>
        <strain evidence="2 3">DSM 21349</strain>
    </source>
</reference>
<gene>
    <name evidence="2" type="ORF">FB382_003098</name>
</gene>